<protein>
    <recommendedName>
        <fullName evidence="6">Leucyl/phenylalanyl-tRNA--protein transferase</fullName>
    </recommendedName>
</protein>
<evidence type="ECO:0000256" key="2">
    <source>
        <dbReference type="ARBA" id="ARBA00022679"/>
    </source>
</evidence>
<dbReference type="EMBL" id="HBIV01002344">
    <property type="protein sequence ID" value="CAE0646043.1"/>
    <property type="molecule type" value="Transcribed_RNA"/>
</dbReference>
<dbReference type="AlphaFoldDB" id="A0A7S3YAS0"/>
<feature type="region of interest" description="Disordered" evidence="4">
    <location>
        <begin position="306"/>
        <end position="345"/>
    </location>
</feature>
<dbReference type="PANTHER" id="PTHR30098:SF2">
    <property type="entry name" value="LEUCYL_PHENYLALANYL-TRNA--PROTEIN TRANSFERASE"/>
    <property type="match status" value="1"/>
</dbReference>
<organism evidence="5">
    <name type="scientific">Lotharella globosa</name>
    <dbReference type="NCBI Taxonomy" id="91324"/>
    <lineage>
        <taxon>Eukaryota</taxon>
        <taxon>Sar</taxon>
        <taxon>Rhizaria</taxon>
        <taxon>Cercozoa</taxon>
        <taxon>Chlorarachniophyceae</taxon>
        <taxon>Lotharella</taxon>
    </lineage>
</organism>
<dbReference type="Gene3D" id="3.40.630.70">
    <property type="entry name" value="Leucyl/phenylalanyl-tRNA-protein transferase, C-terminal domain"/>
    <property type="match status" value="1"/>
</dbReference>
<dbReference type="InterPro" id="IPR016181">
    <property type="entry name" value="Acyl_CoA_acyltransferase"/>
</dbReference>
<keyword evidence="3" id="KW-0012">Acyltransferase</keyword>
<evidence type="ECO:0008006" key="6">
    <source>
        <dbReference type="Google" id="ProtNLM"/>
    </source>
</evidence>
<dbReference type="Pfam" id="PF03588">
    <property type="entry name" value="Leu_Phe_trans"/>
    <property type="match status" value="1"/>
</dbReference>
<evidence type="ECO:0000256" key="1">
    <source>
        <dbReference type="ARBA" id="ARBA00022490"/>
    </source>
</evidence>
<dbReference type="GO" id="GO:0005737">
    <property type="term" value="C:cytoplasm"/>
    <property type="evidence" value="ECO:0007669"/>
    <property type="project" value="TreeGrafter"/>
</dbReference>
<dbReference type="GO" id="GO:0008914">
    <property type="term" value="F:leucyl-tRNA--protein transferase activity"/>
    <property type="evidence" value="ECO:0007669"/>
    <property type="project" value="InterPro"/>
</dbReference>
<dbReference type="SUPFAM" id="SSF55729">
    <property type="entry name" value="Acyl-CoA N-acyltransferases (Nat)"/>
    <property type="match status" value="1"/>
</dbReference>
<evidence type="ECO:0000313" key="5">
    <source>
        <dbReference type="EMBL" id="CAE0646043.1"/>
    </source>
</evidence>
<evidence type="ECO:0000256" key="3">
    <source>
        <dbReference type="ARBA" id="ARBA00023315"/>
    </source>
</evidence>
<dbReference type="InterPro" id="IPR004616">
    <property type="entry name" value="Leu/Phe-tRNA_Trfase"/>
</dbReference>
<sequence>MTSLADIFDQLLGKQDELDGDSKRRRQQDSAARILAKVSSWHAERPYLRPGVDLGKLTRSFVFDKKTEDISYCWSLNFEPNFFAELCYEGFLSICSYPSKVVYVLMPWLDPERCVLEVDAIHISTNVKRRSGKYTLTVNTAFDGVVAGCIEQHGESWLHPPMQKLLKVLNSKGYTGQKKLHFGIHSIELWDKDKRLVAGDLGYSVGAVYTSMTGFRKEGTVGAGTIQLVATCSLLKEQGFKWWDLGMVMKYKKELGAHVMSRKEFISRLHKDRDCSDVTLATAEHISAKHLVQKLRLHQQELLSSEGKRTCGGEKEDMKQSVAASATKDSHKNSTAAISSVDEED</sequence>
<evidence type="ECO:0000256" key="4">
    <source>
        <dbReference type="SAM" id="MobiDB-lite"/>
    </source>
</evidence>
<dbReference type="InterPro" id="IPR042203">
    <property type="entry name" value="Leu/Phe-tRNA_Trfase_C"/>
</dbReference>
<dbReference type="GO" id="GO:0030163">
    <property type="term" value="P:protein catabolic process"/>
    <property type="evidence" value="ECO:0007669"/>
    <property type="project" value="InterPro"/>
</dbReference>
<keyword evidence="1" id="KW-0963">Cytoplasm</keyword>
<proteinExistence type="predicted"/>
<dbReference type="PANTHER" id="PTHR30098">
    <property type="entry name" value="LEUCYL/PHENYLALANYL-TRNA--PROTEIN TRANSFERASE"/>
    <property type="match status" value="1"/>
</dbReference>
<gene>
    <name evidence="5" type="ORF">LGLO00237_LOCUS1605</name>
</gene>
<reference evidence="5" key="1">
    <citation type="submission" date="2021-01" db="EMBL/GenBank/DDBJ databases">
        <authorList>
            <person name="Corre E."/>
            <person name="Pelletier E."/>
            <person name="Niang G."/>
            <person name="Scheremetjew M."/>
            <person name="Finn R."/>
            <person name="Kale V."/>
            <person name="Holt S."/>
            <person name="Cochrane G."/>
            <person name="Meng A."/>
            <person name="Brown T."/>
            <person name="Cohen L."/>
        </authorList>
    </citation>
    <scope>NUCLEOTIDE SEQUENCE</scope>
    <source>
        <strain evidence="5">CCCM811</strain>
    </source>
</reference>
<accession>A0A7S3YAS0</accession>
<feature type="compositionally biased region" description="Basic and acidic residues" evidence="4">
    <location>
        <begin position="306"/>
        <end position="319"/>
    </location>
</feature>
<keyword evidence="2" id="KW-0808">Transferase</keyword>
<name>A0A7S3YAS0_9EUKA</name>